<comment type="caution">
    <text evidence="6">The sequence shown here is derived from an EMBL/GenBank/DDBJ whole genome shotgun (WGS) entry which is preliminary data.</text>
</comment>
<gene>
    <name evidence="6" type="ORF">F2Q69_00044963</name>
</gene>
<evidence type="ECO:0000256" key="4">
    <source>
        <dbReference type="ARBA" id="ARBA00036539"/>
    </source>
</evidence>
<evidence type="ECO:0000256" key="5">
    <source>
        <dbReference type="ARBA" id="ARBA00038966"/>
    </source>
</evidence>
<name>A0A8S9NE23_BRACR</name>
<dbReference type="GO" id="GO:0035999">
    <property type="term" value="P:tetrahydrofolate interconversion"/>
    <property type="evidence" value="ECO:0007669"/>
    <property type="project" value="TreeGrafter"/>
</dbReference>
<sequence>MIEARVFSITTSIFFFPRILTRPVSRLQPATTRSVVAMSTTTSKSQEELDSIFKQKRIVRSTVRKSLKAMDPSLRTQQDDAIQNTVLEAPWFKSCRGLCAYISCKSLNEVDTSKILSKILQHPARVFSITTSIFFSPRILTRPVSRLQPAATRSAVAMSTTTSKSQEEFDSIFKQKRIVRSTVRKSLKAMDPSIRTQQDDAIQNTVLEAPWFKSCRGLCAYISCKSLNEVDTSKILSKILQHPGTTTTTTTTTTALSSQSFFYLGLFRTSLSDINKNVRICR</sequence>
<dbReference type="SUPFAM" id="SSF100950">
    <property type="entry name" value="NagB/RpiA/CoA transferase-like"/>
    <property type="match status" value="2"/>
</dbReference>
<keyword evidence="2" id="KW-0547">Nucleotide-binding</keyword>
<dbReference type="Gene3D" id="3.40.50.10420">
    <property type="entry name" value="NagB/RpiA/CoA transferase-like"/>
    <property type="match status" value="2"/>
</dbReference>
<organism evidence="6 7">
    <name type="scientific">Brassica cretica</name>
    <name type="common">Mustard</name>
    <dbReference type="NCBI Taxonomy" id="69181"/>
    <lineage>
        <taxon>Eukaryota</taxon>
        <taxon>Viridiplantae</taxon>
        <taxon>Streptophyta</taxon>
        <taxon>Embryophyta</taxon>
        <taxon>Tracheophyta</taxon>
        <taxon>Spermatophyta</taxon>
        <taxon>Magnoliopsida</taxon>
        <taxon>eudicotyledons</taxon>
        <taxon>Gunneridae</taxon>
        <taxon>Pentapetalae</taxon>
        <taxon>rosids</taxon>
        <taxon>malvids</taxon>
        <taxon>Brassicales</taxon>
        <taxon>Brassicaceae</taxon>
        <taxon>Brassiceae</taxon>
        <taxon>Brassica</taxon>
    </lineage>
</organism>
<evidence type="ECO:0000256" key="2">
    <source>
        <dbReference type="ARBA" id="ARBA00022741"/>
    </source>
</evidence>
<comment type="catalytic activity">
    <reaction evidence="4">
        <text>(6S)-5-formyl-5,6,7,8-tetrahydrofolate + ATP = (6R)-5,10-methenyltetrahydrofolate + ADP + phosphate</text>
        <dbReference type="Rhea" id="RHEA:10488"/>
        <dbReference type="ChEBI" id="CHEBI:30616"/>
        <dbReference type="ChEBI" id="CHEBI:43474"/>
        <dbReference type="ChEBI" id="CHEBI:57455"/>
        <dbReference type="ChEBI" id="CHEBI:57457"/>
        <dbReference type="ChEBI" id="CHEBI:456216"/>
        <dbReference type="EC" id="6.3.3.2"/>
    </reaction>
</comment>
<dbReference type="GO" id="GO:0030272">
    <property type="term" value="F:5-formyltetrahydrofolate cyclo-ligase activity"/>
    <property type="evidence" value="ECO:0007669"/>
    <property type="project" value="UniProtKB-EC"/>
</dbReference>
<dbReference type="InterPro" id="IPR037171">
    <property type="entry name" value="NagB/RpiA_transferase-like"/>
</dbReference>
<dbReference type="EC" id="6.3.3.2" evidence="5"/>
<reference evidence="6" key="1">
    <citation type="submission" date="2019-12" db="EMBL/GenBank/DDBJ databases">
        <title>Genome sequencing and annotation of Brassica cretica.</title>
        <authorList>
            <person name="Studholme D.J."/>
            <person name="Sarris P."/>
        </authorList>
    </citation>
    <scope>NUCLEOTIDE SEQUENCE</scope>
    <source>
        <strain evidence="6">PFS-109/04</strain>
        <tissue evidence="6">Leaf</tissue>
    </source>
</reference>
<evidence type="ECO:0000313" key="6">
    <source>
        <dbReference type="EMBL" id="KAF3499223.1"/>
    </source>
</evidence>
<dbReference type="PANTHER" id="PTHR23407:SF1">
    <property type="entry name" value="5-FORMYLTETRAHYDROFOLATE CYCLO-LIGASE"/>
    <property type="match status" value="1"/>
</dbReference>
<dbReference type="InterPro" id="IPR024185">
    <property type="entry name" value="FTHF_cligase-like_sf"/>
</dbReference>
<keyword evidence="3" id="KW-0067">ATP-binding</keyword>
<dbReference type="AlphaFoldDB" id="A0A8S9NE23"/>
<dbReference type="Proteomes" id="UP000712600">
    <property type="component" value="Unassembled WGS sequence"/>
</dbReference>
<comment type="similarity">
    <text evidence="1">Belongs to the 5-formyltetrahydrofolate cyclo-ligase family.</text>
</comment>
<dbReference type="GO" id="GO:0005524">
    <property type="term" value="F:ATP binding"/>
    <property type="evidence" value="ECO:0007669"/>
    <property type="project" value="UniProtKB-KW"/>
</dbReference>
<evidence type="ECO:0000256" key="3">
    <source>
        <dbReference type="ARBA" id="ARBA00022840"/>
    </source>
</evidence>
<dbReference type="GO" id="GO:0005739">
    <property type="term" value="C:mitochondrion"/>
    <property type="evidence" value="ECO:0007669"/>
    <property type="project" value="TreeGrafter"/>
</dbReference>
<proteinExistence type="inferred from homology"/>
<protein>
    <recommendedName>
        <fullName evidence="5">5-formyltetrahydrofolate cyclo-ligase</fullName>
        <ecNumber evidence="5">6.3.3.2</ecNumber>
    </recommendedName>
</protein>
<evidence type="ECO:0000313" key="7">
    <source>
        <dbReference type="Proteomes" id="UP000712600"/>
    </source>
</evidence>
<dbReference type="EMBL" id="QGKX02001621">
    <property type="protein sequence ID" value="KAF3499223.1"/>
    <property type="molecule type" value="Genomic_DNA"/>
</dbReference>
<dbReference type="GO" id="GO:0009396">
    <property type="term" value="P:folic acid-containing compound biosynthetic process"/>
    <property type="evidence" value="ECO:0007669"/>
    <property type="project" value="TreeGrafter"/>
</dbReference>
<dbReference type="InterPro" id="IPR002698">
    <property type="entry name" value="FTHF_cligase"/>
</dbReference>
<dbReference type="PANTHER" id="PTHR23407">
    <property type="entry name" value="ATPASE INHIBITOR/5-FORMYLTETRAHYDROFOLATE CYCLO-LIGASE"/>
    <property type="match status" value="1"/>
</dbReference>
<evidence type="ECO:0000256" key="1">
    <source>
        <dbReference type="ARBA" id="ARBA00010638"/>
    </source>
</evidence>
<accession>A0A8S9NE23</accession>